<protein>
    <recommendedName>
        <fullName evidence="2">ubiquitinyl hydrolase 1</fullName>
        <ecNumber evidence="2">3.4.19.12</ecNumber>
    </recommendedName>
</protein>
<keyword evidence="12" id="KW-1185">Reference proteome</keyword>
<evidence type="ECO:0000259" key="9">
    <source>
        <dbReference type="Pfam" id="PF12359"/>
    </source>
</evidence>
<reference evidence="11 12" key="1">
    <citation type="journal article" date="2014" name="BMC Genomics">
        <title>Genome sequencing of four Aureobasidium pullulans varieties: biotechnological potential, stress tolerance, and description of new species.</title>
        <authorList>
            <person name="Gostin Ar C."/>
            <person name="Ohm R.A."/>
            <person name="Kogej T."/>
            <person name="Sonjak S."/>
            <person name="Turk M."/>
            <person name="Zajc J."/>
            <person name="Zalar P."/>
            <person name="Grube M."/>
            <person name="Sun H."/>
            <person name="Han J."/>
            <person name="Sharma A."/>
            <person name="Chiniquy J."/>
            <person name="Ngan C.Y."/>
            <person name="Lipzen A."/>
            <person name="Barry K."/>
            <person name="Grigoriev I.V."/>
            <person name="Gunde-Cimerman N."/>
        </authorList>
    </citation>
    <scope>NUCLEOTIDE SEQUENCE [LARGE SCALE GENOMIC DNA]</scope>
    <source>
        <strain evidence="11 12">EXF-2481</strain>
    </source>
</reference>
<dbReference type="GO" id="GO:0006508">
    <property type="term" value="P:proteolysis"/>
    <property type="evidence" value="ECO:0007669"/>
    <property type="project" value="UniProtKB-KW"/>
</dbReference>
<feature type="domain" description="DUF3638" evidence="8">
    <location>
        <begin position="1929"/>
        <end position="2150"/>
    </location>
</feature>
<dbReference type="Proteomes" id="UP000030641">
    <property type="component" value="Unassembled WGS sequence"/>
</dbReference>
<keyword evidence="3" id="KW-0645">Protease</keyword>
<evidence type="ECO:0000313" key="11">
    <source>
        <dbReference type="EMBL" id="KEQ98412.1"/>
    </source>
</evidence>
<dbReference type="RefSeq" id="XP_013346919.1">
    <property type="nucleotide sequence ID" value="XM_013491465.1"/>
</dbReference>
<keyword evidence="6" id="KW-0788">Thiol protease</keyword>
<evidence type="ECO:0000313" key="12">
    <source>
        <dbReference type="Proteomes" id="UP000030641"/>
    </source>
</evidence>
<evidence type="ECO:0000259" key="8">
    <source>
        <dbReference type="Pfam" id="PF12340"/>
    </source>
</evidence>
<evidence type="ECO:0000256" key="1">
    <source>
        <dbReference type="ARBA" id="ARBA00000707"/>
    </source>
</evidence>
<dbReference type="GO" id="GO:0004843">
    <property type="term" value="F:cysteine-type deubiquitinase activity"/>
    <property type="evidence" value="ECO:0007669"/>
    <property type="project" value="UniProtKB-EC"/>
</dbReference>
<dbReference type="SUPFAM" id="SSF52540">
    <property type="entry name" value="P-loop containing nucleoside triphosphate hydrolases"/>
    <property type="match status" value="1"/>
</dbReference>
<evidence type="ECO:0000259" key="10">
    <source>
        <dbReference type="Pfam" id="PF20255"/>
    </source>
</evidence>
<feature type="coiled-coil region" evidence="7">
    <location>
        <begin position="570"/>
        <end position="597"/>
    </location>
</feature>
<dbReference type="InParanoid" id="A0A074YW67"/>
<dbReference type="InterPro" id="IPR022105">
    <property type="entry name" value="DUF3645"/>
</dbReference>
<feature type="domain" description="DUF3645" evidence="9">
    <location>
        <begin position="2268"/>
        <end position="2300"/>
    </location>
</feature>
<evidence type="ECO:0000256" key="4">
    <source>
        <dbReference type="ARBA" id="ARBA00022786"/>
    </source>
</evidence>
<gene>
    <name evidence="11" type="ORF">AUEXF2481DRAFT_46084</name>
</gene>
<keyword evidence="7" id="KW-0175">Coiled coil</keyword>
<organism evidence="11 12">
    <name type="scientific">Aureobasidium subglaciale (strain EXF-2481)</name>
    <name type="common">Aureobasidium pullulans var. subglaciale</name>
    <dbReference type="NCBI Taxonomy" id="1043005"/>
    <lineage>
        <taxon>Eukaryota</taxon>
        <taxon>Fungi</taxon>
        <taxon>Dikarya</taxon>
        <taxon>Ascomycota</taxon>
        <taxon>Pezizomycotina</taxon>
        <taxon>Dothideomycetes</taxon>
        <taxon>Dothideomycetidae</taxon>
        <taxon>Dothideales</taxon>
        <taxon>Saccotheciaceae</taxon>
        <taxon>Aureobasidium</taxon>
    </lineage>
</organism>
<dbReference type="Pfam" id="PF20255">
    <property type="entry name" value="DUF6606"/>
    <property type="match status" value="1"/>
</dbReference>
<dbReference type="EMBL" id="KL584752">
    <property type="protein sequence ID" value="KEQ98412.1"/>
    <property type="molecule type" value="Genomic_DNA"/>
</dbReference>
<dbReference type="PANTHER" id="PTHR13367:SF33">
    <property type="entry name" value="P-LOOP CONTAINING NUCLEOSIDE TRIPHOSPHATE HYDROLASE PROTEIN"/>
    <property type="match status" value="1"/>
</dbReference>
<dbReference type="GeneID" id="25368054"/>
<dbReference type="HOGENOM" id="CLU_000211_1_0_1"/>
<dbReference type="InterPro" id="IPR022099">
    <property type="entry name" value="DUF3638"/>
</dbReference>
<dbReference type="STRING" id="1043005.A0A074YW67"/>
<evidence type="ECO:0000256" key="7">
    <source>
        <dbReference type="SAM" id="Coils"/>
    </source>
</evidence>
<dbReference type="PANTHER" id="PTHR13367">
    <property type="entry name" value="UBIQUITIN THIOESTERASE"/>
    <property type="match status" value="1"/>
</dbReference>
<accession>A0A074YW67</accession>
<feature type="domain" description="DUF6606" evidence="10">
    <location>
        <begin position="16"/>
        <end position="283"/>
    </location>
</feature>
<keyword evidence="5" id="KW-0378">Hydrolase</keyword>
<comment type="catalytic activity">
    <reaction evidence="1">
        <text>Thiol-dependent hydrolysis of ester, thioester, amide, peptide and isopeptide bonds formed by the C-terminal Gly of ubiquitin (a 76-residue protein attached to proteins as an intracellular targeting signal).</text>
        <dbReference type="EC" id="3.4.19.12"/>
    </reaction>
</comment>
<sequence>MRLNGHAIAAQDLYDLVNHIVLPPQLPQCADKKPEEINQNLWRLVQDVVPAMVANTHPAWRRIATMLAKLEIITTTTGLDSNALKKQLSALPPDGTYSPSRRAAQADASQIVLPRDGRIIFETFELSATSESVMSTTGRLSRTFPGHAVSIPAQTFLGRSFQQELSDLLTRLSSESVKYYQPTSIKAGTSMQELRDTTSPALVSDCLMSMLCAIGRNEEVALVQKFVREDVLWQKTLLPWRRAPFWLLLRVSILRVLICSHGTTEALKQYKLFMIRLVAQLLELASQSNTKPDVLSVIHVKLARRVHKFEQLFGPFLDPRIVAISIKARKVINDTWISIHGKTELAQKLPTSGWEEATNLSLRGARDILCKALKPAVTFAAPKNFVPPADLRVSSSTLPSLRSDTSDKTLATMLLKIETWVEKHLAAWTNTIASDPRAQPFDDLAVLIEEYWSLAQPQYKSSPLDMSNALLTILELWVSLDKICISRIPLLARHSPEVSSDLLKPLLLHKIAQMCRLSKVEEHLNKRLRNATKGASSVFKKPSANSLPIWYYDITPELQQLRHEIDQCDISKKQRKLEELRTLMEKYDRLVSAAENEEHYYRLSRKNREFHDKKSCKKCKLEGQYARMTIDIDEKSLPNDEVQAKAAIFELAVPLGYAAWRDTTWYIVHKIGQRTSPRAEEVYNTARAYGQLRSFVKPRSRALQLTLTSRKKTFIQSHYEKVSLPTTSETICRSNGMDYDMLDVVSSTWLSSAQSLPSFKSHCTLSLPNGSYANLQWALSSSGHTSNQVMASQSDCSNDLEIREYIAFCSLRSGARLQWLNILRELGCSNLTLNDPAVASLIHQAIWEVGTPTQSDHRVAHDELRNNTFCNKLLEINWQEQHSMMTVIQLLLRVLSLSTDEVTKTVCHNLLSTARKITLDWCREIQVHMNNNTTREDVQGRAIVQLLNAGLSCYSTFDVDEQHLPHILGSAGNIAALAEAQIIVCDNTPVDRSTVSPLLKQSLLHHIVIAHKLESHVRDLSRTDGSGLNQAVQRIWNGAVLQQIWDVATEDAHSWLTNNTITERGRGQKVHFNLLGGDLLVDGKPVGKISSNLRSQPLFQQIFGPAILSVFTSNMPGMDCTISQHIYEYEVHVGAENGHTTFARQLPSHFVQSFTHWLDEATGEVEFRPLEKPWQSSAEYWKLSFLSLDIANTNSQMRCGQERLIENGSKVGQSVTDILSALDSSQHCQIILNDSRTSELKVYLRRYNLHFHFSVVDRNQNIGTMIGLRSKLVLRDVSSAQELQERRIIIPWGEVTIAKEDEHVAVSVPHGTGIEQKYFVYSIDRHLRKLRGQQDVLGTLYKAYLHAITSFALPDPFTGRTGTEESIATLKEASLFSCAPLHMEEQETLALIKCLTPERLYYPKHKTAMQTVCWHPSLSPLAQHDDFSLAASAIFAHHAQTELMFDLDQRAKVPVPSPRARRSNASVMKSGLFSDMELSSDDDKIYCSRDHLVNDDRAKRVFEIASLIKAWPPQIATHAKLTEVVKVWGIIRGYHAKFNLSSLEDLSSLVFSDHFGSLYQICRQALRRTDTYSLMFKLCPVALGAETDGLVHLRTLLAFAFSEYFAGIHSPPSETQYTLGQGSAPDVQTITWVISKYATNYELPNYPTKTDIEEFETKESEQELQEDALAKKVFNIWPGASVSVVQQDYQYFNTTGIVHECQGLFDEWHKNRRFLKHIQKVEARLASMQTSQVVYNVPAFHMSRFSQEHAIHTQFTLTDLLQARSGRLSIRPTPQLVSTPPRSLENASQVKRLVSVLNTGSSSTHKEYRRDLSASVEALEGRQSDCESGKIALTHGQLDNHRGLMIMEVKMALEAIREAADLWPRLSESCLLSQLSRNNVDRLPAHWKVPLLQLGEKMASLQRSERMALLHGASNKKALWNELKCAGRDGWTATEYPSWLLLEIENNITIRPLQAKVAKEMIAPGSGRNSVLQLNMGEGKSSVIVPMLATALAAGEKLARVVVLKPLLRQTEQVLTQRLGGLLGHRVGHVPFSRKTKIDVTTVRIIQNTFQKYAQGYGVLVALPEELLSMKLMTREKLASGSTLAAEILDMYRWLKVTARDILDESDEILSVKSQLIYPVGDQQMLDGKNDRWQIVQAVLRRVELHVKRLANSYPSELELEYSGKAFPLLKFLRPGVFDMLMEFLIEDAISGRIAGVSFDFYSDDTREAVKTYISSREISPTCLETLTTSVHEGPHWDALFILRGLFAHEVLSFSLQRKRWLVEYGLDLRRCLMAVPYRAKGVPSVNSEFGHPDVGILLTCLSYYYTGLTLEQMYTCFVILSKDSNPQDVYDNWTSARDFPWSLKSYEAVNLDDKTLCENLLYPKLQFNLDIISFYLNQIVFPKEGKEFSKRISASGWDIPSTSTDPGLVTTGFSGTNDSRAVLPFSIDQEDLPELLHTNAMVLDLTLRAENRSYLQSVDAYGKKLNVDGLLAMMTRQNPRVNVLIDVGAQVLTATNIRLAQQWLALEAGAHASVFFDEQDEAVVLDRSGAVTPLRISPFSGKLDACLMYLDEVHTRGIDLAIPIGARAMVTLGPRLVKDRLMQACMRLRSLGNGHSLCFVAPPEVHRSIADASGGKDESQLTSFDVLAWTMEQTCQSLEIARPLRAMHGLEMSRQQKVLEKFLPETRSSNAIMSKSSEMGNFWECIQEDDAQTLENLYGINDHRLEVFQGLLDRTSKCPMMQHLISEIETMSKTRLQDSSMDNEQERELEHEIETERRVQRPAKLEPIISSVSKGILDYIASGTAFALSQCEAVNAFSCFDKTTAKIISEKQNVTAGHFRVLATLDFIHSVLFTKGSLGDDYLRPTTWVLSSTETEKLLIISPHEANELLPEIKASGKIHLHTFAARLNKRMARFNHMDFYTPNARPDDVAPAAHAIRDLELFSGSLYVDNMAKYERLCHFLGVATASTRPQNKPVQTDGFVDVKDRKEVGWPEDCPFNRSPLPFFKHILSLRMHGQAFDHSHMGAMLNGRALQEAAFEGCQEIEEIFEEMDIDD</sequence>
<evidence type="ECO:0000256" key="6">
    <source>
        <dbReference type="ARBA" id="ARBA00022807"/>
    </source>
</evidence>
<evidence type="ECO:0000256" key="2">
    <source>
        <dbReference type="ARBA" id="ARBA00012759"/>
    </source>
</evidence>
<keyword evidence="4" id="KW-0833">Ubl conjugation pathway</keyword>
<evidence type="ECO:0000256" key="5">
    <source>
        <dbReference type="ARBA" id="ARBA00022801"/>
    </source>
</evidence>
<dbReference type="InterPro" id="IPR046541">
    <property type="entry name" value="DUF6606"/>
</dbReference>
<name>A0A074YW67_AURSE</name>
<dbReference type="OMA" id="GAVACHI"/>
<dbReference type="EC" id="3.4.19.12" evidence="2"/>
<dbReference type="Pfam" id="PF12359">
    <property type="entry name" value="DUF3645"/>
    <property type="match status" value="1"/>
</dbReference>
<evidence type="ECO:0000256" key="3">
    <source>
        <dbReference type="ARBA" id="ARBA00022670"/>
    </source>
</evidence>
<dbReference type="OrthoDB" id="3182339at2759"/>
<dbReference type="InterPro" id="IPR027417">
    <property type="entry name" value="P-loop_NTPase"/>
</dbReference>
<proteinExistence type="predicted"/>
<dbReference type="InterPro" id="IPR051346">
    <property type="entry name" value="OTU_Deubiquitinase"/>
</dbReference>
<dbReference type="Pfam" id="PF12340">
    <property type="entry name" value="DUF3638"/>
    <property type="match status" value="1"/>
</dbReference>